<evidence type="ECO:0000313" key="8">
    <source>
        <dbReference type="EMBL" id="OYQ45480.1"/>
    </source>
</evidence>
<keyword evidence="1" id="KW-0547">Nucleotide-binding</keyword>
<dbReference type="GO" id="GO:0016787">
    <property type="term" value="F:hydrolase activity"/>
    <property type="evidence" value="ECO:0007669"/>
    <property type="project" value="UniProtKB-KW"/>
</dbReference>
<dbReference type="CDD" id="cd18011">
    <property type="entry name" value="DEXDc_RapA"/>
    <property type="match status" value="1"/>
</dbReference>
<evidence type="ECO:0000313" key="9">
    <source>
        <dbReference type="Proteomes" id="UP000216035"/>
    </source>
</evidence>
<accession>A0A255ZXG2</accession>
<dbReference type="Pfam" id="PF00176">
    <property type="entry name" value="SNF2-rel_dom"/>
    <property type="match status" value="1"/>
</dbReference>
<protein>
    <submittedName>
        <fullName evidence="8">DEAD/DEAH box helicase</fullName>
    </submittedName>
</protein>
<gene>
    <name evidence="8" type="ORF">CHX27_06185</name>
</gene>
<dbReference type="SMART" id="SM00487">
    <property type="entry name" value="DEXDc"/>
    <property type="match status" value="1"/>
</dbReference>
<dbReference type="CDD" id="cd18793">
    <property type="entry name" value="SF2_C_SNF"/>
    <property type="match status" value="1"/>
</dbReference>
<dbReference type="PANTHER" id="PTHR10799">
    <property type="entry name" value="SNF2/RAD54 HELICASE FAMILY"/>
    <property type="match status" value="1"/>
</dbReference>
<keyword evidence="3 8" id="KW-0347">Helicase</keyword>
<dbReference type="PROSITE" id="PS51194">
    <property type="entry name" value="HELICASE_CTER"/>
    <property type="match status" value="1"/>
</dbReference>
<dbReference type="InterPro" id="IPR027417">
    <property type="entry name" value="P-loop_NTPase"/>
</dbReference>
<evidence type="ECO:0000256" key="2">
    <source>
        <dbReference type="ARBA" id="ARBA00022801"/>
    </source>
</evidence>
<dbReference type="InterPro" id="IPR049730">
    <property type="entry name" value="SNF2/RAD54-like_C"/>
</dbReference>
<dbReference type="InterPro" id="IPR000330">
    <property type="entry name" value="SNF2_N"/>
</dbReference>
<reference evidence="8 9" key="1">
    <citation type="submission" date="2017-07" db="EMBL/GenBank/DDBJ databases">
        <title>Flavobacterium cyanobacteriorum sp. nov., isolated from cyanobacterial aggregates in a eutrophic lake.</title>
        <authorList>
            <person name="Cai H."/>
        </authorList>
    </citation>
    <scope>NUCLEOTIDE SEQUENCE [LARGE SCALE GENOMIC DNA]</scope>
    <source>
        <strain evidence="8 9">TH167</strain>
    </source>
</reference>
<feature type="domain" description="Helicase ATP-binding" evidence="6">
    <location>
        <begin position="50"/>
        <end position="217"/>
    </location>
</feature>
<dbReference type="OrthoDB" id="9814088at2"/>
<dbReference type="RefSeq" id="WP_094485891.1">
    <property type="nucleotide sequence ID" value="NZ_NOXX01000181.1"/>
</dbReference>
<dbReference type="Pfam" id="PF00271">
    <property type="entry name" value="Helicase_C"/>
    <property type="match status" value="1"/>
</dbReference>
<keyword evidence="9" id="KW-1185">Reference proteome</keyword>
<dbReference type="PROSITE" id="PS51192">
    <property type="entry name" value="HELICASE_ATP_BIND_1"/>
    <property type="match status" value="1"/>
</dbReference>
<dbReference type="GO" id="GO:0005524">
    <property type="term" value="F:ATP binding"/>
    <property type="evidence" value="ECO:0007669"/>
    <property type="project" value="UniProtKB-KW"/>
</dbReference>
<dbReference type="InterPro" id="IPR014001">
    <property type="entry name" value="Helicase_ATP-bd"/>
</dbReference>
<keyword evidence="2" id="KW-0378">Hydrolase</keyword>
<dbReference type="SUPFAM" id="SSF52540">
    <property type="entry name" value="P-loop containing nucleoside triphosphate hydrolases"/>
    <property type="match status" value="2"/>
</dbReference>
<evidence type="ECO:0000256" key="1">
    <source>
        <dbReference type="ARBA" id="ARBA00022741"/>
    </source>
</evidence>
<feature type="coiled-coil region" evidence="5">
    <location>
        <begin position="913"/>
        <end position="940"/>
    </location>
</feature>
<dbReference type="InterPro" id="IPR057342">
    <property type="entry name" value="DEXDc_RapA"/>
</dbReference>
<dbReference type="Gene3D" id="3.40.50.10810">
    <property type="entry name" value="Tandem AAA-ATPase domain"/>
    <property type="match status" value="1"/>
</dbReference>
<dbReference type="EMBL" id="NOXX01000181">
    <property type="protein sequence ID" value="OYQ45480.1"/>
    <property type="molecule type" value="Genomic_DNA"/>
</dbReference>
<keyword evidence="5" id="KW-0175">Coiled coil</keyword>
<evidence type="ECO:0000259" key="6">
    <source>
        <dbReference type="PROSITE" id="PS51192"/>
    </source>
</evidence>
<evidence type="ECO:0000259" key="7">
    <source>
        <dbReference type="PROSITE" id="PS51194"/>
    </source>
</evidence>
<dbReference type="GO" id="GO:0004386">
    <property type="term" value="F:helicase activity"/>
    <property type="evidence" value="ECO:0007669"/>
    <property type="project" value="UniProtKB-KW"/>
</dbReference>
<evidence type="ECO:0000256" key="5">
    <source>
        <dbReference type="SAM" id="Coils"/>
    </source>
</evidence>
<dbReference type="AlphaFoldDB" id="A0A255ZXG2"/>
<dbReference type="InterPro" id="IPR038718">
    <property type="entry name" value="SNF2-like_sf"/>
</dbReference>
<evidence type="ECO:0000256" key="3">
    <source>
        <dbReference type="ARBA" id="ARBA00022806"/>
    </source>
</evidence>
<proteinExistence type="predicted"/>
<dbReference type="Gene3D" id="3.40.50.300">
    <property type="entry name" value="P-loop containing nucleotide triphosphate hydrolases"/>
    <property type="match status" value="1"/>
</dbReference>
<dbReference type="Proteomes" id="UP000216035">
    <property type="component" value="Unassembled WGS sequence"/>
</dbReference>
<sequence length="973" mass="112571">MNNLSAYHAKYFAYDLTRQLPANDIGKLTASLQDAQVDLNPHQVEAALFAFKSPLSKGAVLADEVGLGKTIEAGIILSQQWAERKRKLLIIGPSNLRKQWNRELADKFYLPSVILEAKSFNNLIKEGNLNPFNQEDTIIICSYHFAKNKAPYLKHINWDLVIIDEAHRLRNVYKPSNKIGNGIKDALDHCKKVLLTATPLQNSILELYGLVSLIDPYIFGDLKSFKSQFSRNIDEENYTDLRNRLQPICKRTLRRQVLEYIKYTERKPLVQEYFPNEDETTLYNWVTDYLQRPKLYALPFSQRQLMTLILRKLLASSTYAIYGTLDALVKRLENIISNHNAIEEENTIAIDFETYDEIQDEWESEEEDESEADDNFEEVVYTEEDIEAVKCELADLEKFRALAQRIRKNSKAEQLFTALERGFKALESLGANQKALIFTESRRTQDFICNLLEARGYADMVVKFNGSNTDPKSKEIYSAYLKKHQGTDILTGSLTADKRAAIVDYFKEEATIMVATEAAAEGINLQFCSLVINFDLPWNPQRIEQRIGRCHRYGQKFDVVVVNFLNKANAADQRVYELLDQKFRLFDGVFGASDEVLGSIGNGVDFEKRIASIYQQCRTTEEIQTAFDELQQELKPDISERVQETRKVLIENFDEEVREKLKTNLFESTENLNRFEERLWDTTKFYLNSSAQFDDENYTFTLKKNPFPDVSIHQGPYMILKPKQGQRKSDIDVPDDTNIYRVGHKLAKAILGACKQLNTVTKELTFDYSNTPTKVTALEKFIGQSGWLQVSHLEINSFEFEDFLITACITDNGENIDNEIAQRFFSIQATEEQTLYAPEDIKKTLVEVLYSETQNVIADNANRNKDFFDTEMDKLDQWADDMKLSLDKEIKDLDAEIKLRKSEAKKMLNLEAKVKAQRAIKDLEKKRSEKRQHLFEAQDTIDDRKENLLDEIERRLKQEVNTTELFTIKWKMI</sequence>
<evidence type="ECO:0000256" key="4">
    <source>
        <dbReference type="ARBA" id="ARBA00022840"/>
    </source>
</evidence>
<dbReference type="SMART" id="SM00490">
    <property type="entry name" value="HELICc"/>
    <property type="match status" value="1"/>
</dbReference>
<feature type="domain" description="Helicase C-terminal" evidence="7">
    <location>
        <begin position="418"/>
        <end position="597"/>
    </location>
</feature>
<dbReference type="InterPro" id="IPR001650">
    <property type="entry name" value="Helicase_C-like"/>
</dbReference>
<name>A0A255ZXG2_9FLAO</name>
<keyword evidence="4" id="KW-0067">ATP-binding</keyword>
<comment type="caution">
    <text evidence="8">The sequence shown here is derived from an EMBL/GenBank/DDBJ whole genome shotgun (WGS) entry which is preliminary data.</text>
</comment>
<organism evidence="8 9">
    <name type="scientific">Flavobacterium aurantiibacter</name>
    <dbReference type="NCBI Taxonomy" id="2023067"/>
    <lineage>
        <taxon>Bacteria</taxon>
        <taxon>Pseudomonadati</taxon>
        <taxon>Bacteroidota</taxon>
        <taxon>Flavobacteriia</taxon>
        <taxon>Flavobacteriales</taxon>
        <taxon>Flavobacteriaceae</taxon>
        <taxon>Flavobacterium</taxon>
    </lineage>
</organism>